<dbReference type="OrthoDB" id="8731447at2"/>
<evidence type="ECO:0000313" key="4">
    <source>
        <dbReference type="Proteomes" id="UP000051749"/>
    </source>
</evidence>
<dbReference type="RefSeq" id="WP_057806196.1">
    <property type="nucleotide sequence ID" value="NZ_BJYP01000005.1"/>
</dbReference>
<dbReference type="SUPFAM" id="SSF141868">
    <property type="entry name" value="EAL domain-like"/>
    <property type="match status" value="1"/>
</dbReference>
<name>A0A0R2K737_9LACO</name>
<sequence>MYQYFIQQIINKYNKSVVGYELLLRKKTDADWRPVHDFLTVPSNVVAYEIVKVAEQLYSKVPFLSVNLNRTQLMNPQTVEAILKIQTILRPVQIQIELTEDESTINFSEDDIIKQLKKFIKEGMSISIDDVDCGCNTEDHVRALIPYTNEIKFALQNFGEFRLFTRNSKTRDFLARFCKSS</sequence>
<dbReference type="PROSITE" id="PS50883">
    <property type="entry name" value="EAL"/>
    <property type="match status" value="1"/>
</dbReference>
<evidence type="ECO:0000313" key="5">
    <source>
        <dbReference type="Proteomes" id="UP000182818"/>
    </source>
</evidence>
<dbReference type="Proteomes" id="UP000051749">
    <property type="component" value="Unassembled WGS sequence"/>
</dbReference>
<dbReference type="InterPro" id="IPR001633">
    <property type="entry name" value="EAL_dom"/>
</dbReference>
<dbReference type="Proteomes" id="UP000182818">
    <property type="component" value="Unassembled WGS sequence"/>
</dbReference>
<accession>A0A0R2K737</accession>
<keyword evidence="5" id="KW-1185">Reference proteome</keyword>
<dbReference type="Pfam" id="PF00563">
    <property type="entry name" value="EAL"/>
    <property type="match status" value="1"/>
</dbReference>
<reference evidence="2 4" key="1">
    <citation type="journal article" date="2015" name="Genome Announc.">
        <title>Expanding the biotechnology potential of lactobacilli through comparative genomics of 213 strains and associated genera.</title>
        <authorList>
            <person name="Sun Z."/>
            <person name="Harris H.M."/>
            <person name="McCann A."/>
            <person name="Guo C."/>
            <person name="Argimon S."/>
            <person name="Zhang W."/>
            <person name="Yang X."/>
            <person name="Jeffery I.B."/>
            <person name="Cooney J.C."/>
            <person name="Kagawa T.F."/>
            <person name="Liu W."/>
            <person name="Song Y."/>
            <person name="Salvetti E."/>
            <person name="Wrobel A."/>
            <person name="Rasinkangas P."/>
            <person name="Parkhill J."/>
            <person name="Rea M.C."/>
            <person name="O'Sullivan O."/>
            <person name="Ritari J."/>
            <person name="Douillard F.P."/>
            <person name="Paul Ross R."/>
            <person name="Yang R."/>
            <person name="Briner A.E."/>
            <person name="Felis G.E."/>
            <person name="de Vos W.M."/>
            <person name="Barrangou R."/>
            <person name="Klaenhammer T.R."/>
            <person name="Caufield P.W."/>
            <person name="Cui Y."/>
            <person name="Zhang H."/>
            <person name="O'Toole P.W."/>
        </authorList>
    </citation>
    <scope>NUCLEOTIDE SEQUENCE [LARGE SCALE GENOMIC DNA]</scope>
    <source>
        <strain evidence="2 4">DSM 22301</strain>
    </source>
</reference>
<proteinExistence type="predicted"/>
<gene>
    <name evidence="2" type="ORF">IV87_GL000181</name>
    <name evidence="3" type="ORF">SAMN04487973_10281</name>
</gene>
<evidence type="ECO:0000313" key="2">
    <source>
        <dbReference type="EMBL" id="KRN82426.1"/>
    </source>
</evidence>
<organism evidence="2 4">
    <name type="scientific">Pediococcus ethanolidurans</name>
    <dbReference type="NCBI Taxonomy" id="319653"/>
    <lineage>
        <taxon>Bacteria</taxon>
        <taxon>Bacillati</taxon>
        <taxon>Bacillota</taxon>
        <taxon>Bacilli</taxon>
        <taxon>Lactobacillales</taxon>
        <taxon>Lactobacillaceae</taxon>
        <taxon>Pediococcus</taxon>
    </lineage>
</organism>
<evidence type="ECO:0000259" key="1">
    <source>
        <dbReference type="PROSITE" id="PS50883"/>
    </source>
</evidence>
<reference evidence="3 5" key="2">
    <citation type="submission" date="2016-10" db="EMBL/GenBank/DDBJ databases">
        <authorList>
            <person name="Varghese N."/>
            <person name="Submissions S."/>
        </authorList>
    </citation>
    <scope>NUCLEOTIDE SEQUENCE [LARGE SCALE GENOMIC DNA]</scope>
    <source>
        <strain evidence="3 5">CGMCC 1.3889</strain>
    </source>
</reference>
<dbReference type="PATRIC" id="fig|319653.3.peg.186"/>
<evidence type="ECO:0000313" key="3">
    <source>
        <dbReference type="EMBL" id="SER15460.1"/>
    </source>
</evidence>
<dbReference type="GeneID" id="76043549"/>
<dbReference type="InterPro" id="IPR035919">
    <property type="entry name" value="EAL_sf"/>
</dbReference>
<feature type="domain" description="EAL" evidence="1">
    <location>
        <begin position="1"/>
        <end position="181"/>
    </location>
</feature>
<dbReference type="STRING" id="319653.SAMN04487973_10281"/>
<protein>
    <submittedName>
        <fullName evidence="2">C-di-GMP-specific phosphodiesterase</fullName>
    </submittedName>
    <submittedName>
        <fullName evidence="3">EAL domain-containing protein</fullName>
    </submittedName>
</protein>
<comment type="caution">
    <text evidence="2">The sequence shown here is derived from an EMBL/GenBank/DDBJ whole genome shotgun (WGS) entry which is preliminary data.</text>
</comment>
<dbReference type="Gene3D" id="3.20.20.450">
    <property type="entry name" value="EAL domain"/>
    <property type="match status" value="1"/>
</dbReference>
<dbReference type="EMBL" id="JQBY01000010">
    <property type="protein sequence ID" value="KRN82426.1"/>
    <property type="molecule type" value="Genomic_DNA"/>
</dbReference>
<dbReference type="AlphaFoldDB" id="A0A0R2K737"/>
<dbReference type="EMBL" id="FOGK01000002">
    <property type="protein sequence ID" value="SER15460.1"/>
    <property type="molecule type" value="Genomic_DNA"/>
</dbReference>